<keyword evidence="3" id="KW-1185">Reference proteome</keyword>
<dbReference type="EMBL" id="NIZV01000001">
    <property type="protein sequence ID" value="RSM20998.1"/>
    <property type="molecule type" value="Genomic_DNA"/>
</dbReference>
<organism evidence="2 3">
    <name type="scientific">Fusarium ambrosium</name>
    <dbReference type="NCBI Taxonomy" id="131363"/>
    <lineage>
        <taxon>Eukaryota</taxon>
        <taxon>Fungi</taxon>
        <taxon>Dikarya</taxon>
        <taxon>Ascomycota</taxon>
        <taxon>Pezizomycotina</taxon>
        <taxon>Sordariomycetes</taxon>
        <taxon>Hypocreomycetidae</taxon>
        <taxon>Hypocreales</taxon>
        <taxon>Nectriaceae</taxon>
        <taxon>Fusarium</taxon>
        <taxon>Fusarium solani species complex</taxon>
    </lineage>
</organism>
<comment type="caution">
    <text evidence="2">The sequence shown here is derived from an EMBL/GenBank/DDBJ whole genome shotgun (WGS) entry which is preliminary data.</text>
</comment>
<feature type="compositionally biased region" description="Polar residues" evidence="1">
    <location>
        <begin position="67"/>
        <end position="83"/>
    </location>
</feature>
<sequence>MPLLRSLSVPYSLPRLPPPVVVHVLPELGPGPVPWLRVPATRIFGSRSVHSSPEQNMVTPPRPQPLLDSQHSPLSAQRSRPPA</sequence>
<evidence type="ECO:0000313" key="3">
    <source>
        <dbReference type="Proteomes" id="UP000288429"/>
    </source>
</evidence>
<feature type="compositionally biased region" description="Polar residues" evidence="1">
    <location>
        <begin position="48"/>
        <end position="58"/>
    </location>
</feature>
<dbReference type="Proteomes" id="UP000288429">
    <property type="component" value="Unassembled WGS sequence"/>
</dbReference>
<proteinExistence type="predicted"/>
<evidence type="ECO:0000256" key="1">
    <source>
        <dbReference type="SAM" id="MobiDB-lite"/>
    </source>
</evidence>
<name>A0A428V3A3_9HYPO</name>
<accession>A0A428V3A3</accession>
<protein>
    <submittedName>
        <fullName evidence="2">Uncharacterized protein</fullName>
    </submittedName>
</protein>
<reference evidence="2 3" key="1">
    <citation type="submission" date="2017-06" db="EMBL/GenBank/DDBJ databases">
        <title>Cmopartive genomic analysis of Ambrosia Fusariam Clade fungi.</title>
        <authorList>
            <person name="Stajich J.E."/>
            <person name="Carrillo J."/>
            <person name="Kijimoto T."/>
            <person name="Eskalen A."/>
            <person name="O'Donnell K."/>
            <person name="Kasson M."/>
        </authorList>
    </citation>
    <scope>NUCLEOTIDE SEQUENCE [LARGE SCALE GENOMIC DNA]</scope>
    <source>
        <strain evidence="2 3">NRRL 20438</strain>
    </source>
</reference>
<gene>
    <name evidence="2" type="ORF">CDV31_000045</name>
</gene>
<dbReference type="AlphaFoldDB" id="A0A428V3A3"/>
<feature type="region of interest" description="Disordered" evidence="1">
    <location>
        <begin position="47"/>
        <end position="83"/>
    </location>
</feature>
<evidence type="ECO:0000313" key="2">
    <source>
        <dbReference type="EMBL" id="RSM20998.1"/>
    </source>
</evidence>